<dbReference type="GO" id="GO:0005829">
    <property type="term" value="C:cytosol"/>
    <property type="evidence" value="ECO:0007669"/>
    <property type="project" value="TreeGrafter"/>
</dbReference>
<evidence type="ECO:0000256" key="3">
    <source>
        <dbReference type="ARBA" id="ARBA00023163"/>
    </source>
</evidence>
<evidence type="ECO:0000313" key="5">
    <source>
        <dbReference type="EMBL" id="QIK40639.1"/>
    </source>
</evidence>
<organism evidence="5 6">
    <name type="scientific">Pontivivens nitratireducens</name>
    <dbReference type="NCBI Taxonomy" id="2758038"/>
    <lineage>
        <taxon>Bacteria</taxon>
        <taxon>Pseudomonadati</taxon>
        <taxon>Pseudomonadota</taxon>
        <taxon>Alphaproteobacteria</taxon>
        <taxon>Rhodobacterales</taxon>
        <taxon>Paracoccaceae</taxon>
        <taxon>Pontivivens</taxon>
    </lineage>
</organism>
<dbReference type="InterPro" id="IPR036388">
    <property type="entry name" value="WH-like_DNA-bd_sf"/>
</dbReference>
<dbReference type="PRINTS" id="PR00033">
    <property type="entry name" value="HTHASNC"/>
</dbReference>
<accession>A0A6G7VKS0</accession>
<dbReference type="PANTHER" id="PTHR30154">
    <property type="entry name" value="LEUCINE-RESPONSIVE REGULATORY PROTEIN"/>
    <property type="match status" value="1"/>
</dbReference>
<dbReference type="Gene3D" id="1.10.10.10">
    <property type="entry name" value="Winged helix-like DNA-binding domain superfamily/Winged helix DNA-binding domain"/>
    <property type="match status" value="1"/>
</dbReference>
<sequence>MLDAIDRKILHHVQRNALLTSAELSDLVRLSPTSVQRRLHRMRRDKVIEADVSVVSPTAVERPLTMLVEVTLSRDRADIIDRFKRDVRDCPEIMSAYYVTGDTDFVLIVSARDIPDYESFTRAFFYNSPDIQSFKTTVVMDRIKASQVLPV</sequence>
<dbReference type="InterPro" id="IPR000485">
    <property type="entry name" value="AsnC-type_HTH_dom"/>
</dbReference>
<dbReference type="Pfam" id="PF01037">
    <property type="entry name" value="AsnC_trans_reg"/>
    <property type="match status" value="1"/>
</dbReference>
<dbReference type="KEGG" id="mon:G8E03_07575"/>
<dbReference type="AlphaFoldDB" id="A0A6G7VKS0"/>
<dbReference type="InterPro" id="IPR019887">
    <property type="entry name" value="Tscrpt_reg_AsnC/Lrp_C"/>
</dbReference>
<evidence type="ECO:0000256" key="1">
    <source>
        <dbReference type="ARBA" id="ARBA00023015"/>
    </source>
</evidence>
<dbReference type="RefSeq" id="WP_166190329.1">
    <property type="nucleotide sequence ID" value="NZ_CP049811.1"/>
</dbReference>
<evidence type="ECO:0000313" key="6">
    <source>
        <dbReference type="Proteomes" id="UP000500791"/>
    </source>
</evidence>
<dbReference type="GO" id="GO:0043200">
    <property type="term" value="P:response to amino acid"/>
    <property type="evidence" value="ECO:0007669"/>
    <property type="project" value="TreeGrafter"/>
</dbReference>
<gene>
    <name evidence="5" type="ORF">G8E03_07575</name>
</gene>
<name>A0A6G7VKS0_9RHOB</name>
<dbReference type="InterPro" id="IPR036390">
    <property type="entry name" value="WH_DNA-bd_sf"/>
</dbReference>
<keyword evidence="6" id="KW-1185">Reference proteome</keyword>
<dbReference type="SUPFAM" id="SSF54909">
    <property type="entry name" value="Dimeric alpha+beta barrel"/>
    <property type="match status" value="1"/>
</dbReference>
<feature type="domain" description="HTH asnC-type" evidence="4">
    <location>
        <begin position="2"/>
        <end position="63"/>
    </location>
</feature>
<dbReference type="InterPro" id="IPR019888">
    <property type="entry name" value="Tscrpt_reg_AsnC-like"/>
</dbReference>
<dbReference type="InterPro" id="IPR011008">
    <property type="entry name" value="Dimeric_a/b-barrel"/>
</dbReference>
<reference evidence="5 6" key="1">
    <citation type="submission" date="2020-03" db="EMBL/GenBank/DDBJ databases">
        <title>Complete genome sequence of Monaibacterium sp. ALG8 with diverse plasmids.</title>
        <authorList>
            <person name="Sun C."/>
        </authorList>
    </citation>
    <scope>NUCLEOTIDE SEQUENCE [LARGE SCALE GENOMIC DNA]</scope>
    <source>
        <strain evidence="5 6">ALG8</strain>
    </source>
</reference>
<dbReference type="SUPFAM" id="SSF46785">
    <property type="entry name" value="Winged helix' DNA-binding domain"/>
    <property type="match status" value="1"/>
</dbReference>
<dbReference type="SMART" id="SM00344">
    <property type="entry name" value="HTH_ASNC"/>
    <property type="match status" value="1"/>
</dbReference>
<evidence type="ECO:0000256" key="2">
    <source>
        <dbReference type="ARBA" id="ARBA00023125"/>
    </source>
</evidence>
<dbReference type="EMBL" id="CP049811">
    <property type="protein sequence ID" value="QIK40639.1"/>
    <property type="molecule type" value="Genomic_DNA"/>
</dbReference>
<protein>
    <submittedName>
        <fullName evidence="5">Lrp/AsnC family transcriptional regulator</fullName>
    </submittedName>
</protein>
<keyword evidence="1" id="KW-0805">Transcription regulation</keyword>
<evidence type="ECO:0000259" key="4">
    <source>
        <dbReference type="PROSITE" id="PS50956"/>
    </source>
</evidence>
<keyword evidence="2" id="KW-0238">DNA-binding</keyword>
<keyword evidence="3" id="KW-0804">Transcription</keyword>
<dbReference type="Proteomes" id="UP000500791">
    <property type="component" value="Chromosome"/>
</dbReference>
<dbReference type="PROSITE" id="PS50956">
    <property type="entry name" value="HTH_ASNC_2"/>
    <property type="match status" value="1"/>
</dbReference>
<dbReference type="Pfam" id="PF13404">
    <property type="entry name" value="HTH_AsnC-type"/>
    <property type="match status" value="1"/>
</dbReference>
<dbReference type="Gene3D" id="3.30.70.920">
    <property type="match status" value="1"/>
</dbReference>
<dbReference type="GO" id="GO:0043565">
    <property type="term" value="F:sequence-specific DNA binding"/>
    <property type="evidence" value="ECO:0007669"/>
    <property type="project" value="InterPro"/>
</dbReference>
<proteinExistence type="predicted"/>
<dbReference type="PANTHER" id="PTHR30154:SF34">
    <property type="entry name" value="TRANSCRIPTIONAL REGULATOR AZLB"/>
    <property type="match status" value="1"/>
</dbReference>